<name>A0A4R6ATH8_9RHOB</name>
<dbReference type="OrthoDB" id="7652114at2"/>
<evidence type="ECO:0000313" key="2">
    <source>
        <dbReference type="EMBL" id="TDL87891.1"/>
    </source>
</evidence>
<protein>
    <recommendedName>
        <fullName evidence="4">Capsule biosynthesis protein</fullName>
    </recommendedName>
</protein>
<evidence type="ECO:0008006" key="4">
    <source>
        <dbReference type="Google" id="ProtNLM"/>
    </source>
</evidence>
<proteinExistence type="predicted"/>
<evidence type="ECO:0000256" key="1">
    <source>
        <dbReference type="SAM" id="Phobius"/>
    </source>
</evidence>
<reference evidence="2 3" key="1">
    <citation type="submission" date="2019-03" db="EMBL/GenBank/DDBJ databases">
        <title>Rhodobacteraceae bacterium SM1902, a new member of the family Rhodobacteraceae isolated from Yantai.</title>
        <authorList>
            <person name="Sun Y."/>
        </authorList>
    </citation>
    <scope>NUCLEOTIDE SEQUENCE [LARGE SCALE GENOMIC DNA]</scope>
    <source>
        <strain evidence="2 3">SM1902</strain>
    </source>
</reference>
<comment type="caution">
    <text evidence="2">The sequence shown here is derived from an EMBL/GenBank/DDBJ whole genome shotgun (WGS) entry which is preliminary data.</text>
</comment>
<dbReference type="Pfam" id="PF19883">
    <property type="entry name" value="DUF6356"/>
    <property type="match status" value="1"/>
</dbReference>
<keyword evidence="1" id="KW-0472">Membrane</keyword>
<dbReference type="RefSeq" id="WP_133342865.1">
    <property type="nucleotide sequence ID" value="NZ_SMZO01000020.1"/>
</dbReference>
<evidence type="ECO:0000313" key="3">
    <source>
        <dbReference type="Proteomes" id="UP000294562"/>
    </source>
</evidence>
<dbReference type="Proteomes" id="UP000294562">
    <property type="component" value="Unassembled WGS sequence"/>
</dbReference>
<keyword evidence="1" id="KW-1133">Transmembrane helix</keyword>
<dbReference type="AlphaFoldDB" id="A0A4R6ATH8"/>
<organism evidence="2 3">
    <name type="scientific">Meridianimarinicoccus aquatilis</name>
    <dbReference type="NCBI Taxonomy" id="2552766"/>
    <lineage>
        <taxon>Bacteria</taxon>
        <taxon>Pseudomonadati</taxon>
        <taxon>Pseudomonadota</taxon>
        <taxon>Alphaproteobacteria</taxon>
        <taxon>Rhodobacterales</taxon>
        <taxon>Paracoccaceae</taxon>
        <taxon>Meridianimarinicoccus</taxon>
    </lineage>
</organism>
<keyword evidence="1" id="KW-0812">Transmembrane</keyword>
<gene>
    <name evidence="2" type="ORF">E2L05_10505</name>
</gene>
<keyword evidence="3" id="KW-1185">Reference proteome</keyword>
<feature type="transmembrane region" description="Helical" evidence="1">
    <location>
        <begin position="35"/>
        <end position="60"/>
    </location>
</feature>
<dbReference type="EMBL" id="SMZO01000020">
    <property type="protein sequence ID" value="TDL87891.1"/>
    <property type="molecule type" value="Genomic_DNA"/>
</dbReference>
<accession>A0A4R6ATH8</accession>
<dbReference type="InterPro" id="IPR045936">
    <property type="entry name" value="DUF6356"/>
</dbReference>
<sequence length="88" mass="9660">MATESTAPHVKPGFFRSFVDHPASVNETYAQHARFAFGFSASLFMAAFAALVHALIPPLFETTASRKIKAIHAQIEARHPHGERLDAD</sequence>